<dbReference type="RefSeq" id="WP_203823159.1">
    <property type="nucleotide sequence ID" value="NZ_BAAABP010000003.1"/>
</dbReference>
<comment type="caution">
    <text evidence="1">The sequence shown here is derived from an EMBL/GenBank/DDBJ whole genome shotgun (WGS) entry which is preliminary data.</text>
</comment>
<keyword evidence="2" id="KW-1185">Reference proteome</keyword>
<dbReference type="AlphaFoldDB" id="A0A919JGL6"/>
<evidence type="ECO:0000313" key="2">
    <source>
        <dbReference type="Proteomes" id="UP000598174"/>
    </source>
</evidence>
<gene>
    <name evidence="1" type="ORF">Afe05nite_86760</name>
</gene>
<dbReference type="EMBL" id="BOMM01000103">
    <property type="protein sequence ID" value="GIE16836.1"/>
    <property type="molecule type" value="Genomic_DNA"/>
</dbReference>
<evidence type="ECO:0000313" key="1">
    <source>
        <dbReference type="EMBL" id="GIE16836.1"/>
    </source>
</evidence>
<reference evidence="1" key="1">
    <citation type="submission" date="2021-01" db="EMBL/GenBank/DDBJ databases">
        <title>Whole genome shotgun sequence of Actinoplanes ferrugineus NBRC 15555.</title>
        <authorList>
            <person name="Komaki H."/>
            <person name="Tamura T."/>
        </authorList>
    </citation>
    <scope>NUCLEOTIDE SEQUENCE</scope>
    <source>
        <strain evidence="1">NBRC 15555</strain>
    </source>
</reference>
<organism evidence="1 2">
    <name type="scientific">Paractinoplanes ferrugineus</name>
    <dbReference type="NCBI Taxonomy" id="113564"/>
    <lineage>
        <taxon>Bacteria</taxon>
        <taxon>Bacillati</taxon>
        <taxon>Actinomycetota</taxon>
        <taxon>Actinomycetes</taxon>
        <taxon>Micromonosporales</taxon>
        <taxon>Micromonosporaceae</taxon>
        <taxon>Paractinoplanes</taxon>
    </lineage>
</organism>
<name>A0A919JGL6_9ACTN</name>
<protein>
    <submittedName>
        <fullName evidence="1">Uncharacterized protein</fullName>
    </submittedName>
</protein>
<dbReference type="Proteomes" id="UP000598174">
    <property type="component" value="Unassembled WGS sequence"/>
</dbReference>
<sequence>MTGEQMTGFASFFAGALLVTLLALWSDGCLSGWLRECRLDWRVRRIARRRDLDAAYRLLVQEEAEYLGEARTLLAEVDATLDELFEPWDSSGWLEDAPREDGAR</sequence>
<proteinExistence type="predicted"/>
<accession>A0A919JGL6</accession>